<dbReference type="EMBL" id="CP006933">
    <property type="protein sequence ID" value="AIS32011.1"/>
    <property type="molecule type" value="Genomic_DNA"/>
</dbReference>
<dbReference type="EMBL" id="JADIIL010000038">
    <property type="protein sequence ID" value="MBF4475898.1"/>
    <property type="molecule type" value="Genomic_DNA"/>
</dbReference>
<protein>
    <submittedName>
        <fullName evidence="1">Uncharacterized protein</fullName>
    </submittedName>
</protein>
<dbReference type="Proteomes" id="UP000606900">
    <property type="component" value="Unassembled WGS sequence"/>
</dbReference>
<dbReference type="Pfam" id="PF20126">
    <property type="entry name" value="TumE"/>
    <property type="match status" value="1"/>
</dbReference>
<evidence type="ECO:0000313" key="2">
    <source>
        <dbReference type="EMBL" id="MBF4475898.1"/>
    </source>
</evidence>
<dbReference type="Proteomes" id="UP000029661">
    <property type="component" value="Chromosome"/>
</dbReference>
<organism evidence="1 3">
    <name type="scientific">Methanobacterium formicicum</name>
    <dbReference type="NCBI Taxonomy" id="2162"/>
    <lineage>
        <taxon>Archaea</taxon>
        <taxon>Methanobacteriati</taxon>
        <taxon>Methanobacteriota</taxon>
        <taxon>Methanomada group</taxon>
        <taxon>Methanobacteria</taxon>
        <taxon>Methanobacteriales</taxon>
        <taxon>Methanobacteriaceae</taxon>
        <taxon>Methanobacterium</taxon>
    </lineage>
</organism>
<proteinExistence type="predicted"/>
<dbReference type="AlphaFoldDB" id="A0A089ZB40"/>
<gene>
    <name evidence="1" type="ORF">BRM9_1196</name>
    <name evidence="2" type="ORF">ISP06_10600</name>
</gene>
<dbReference type="RefSeq" id="WP_048073279.1">
    <property type="nucleotide sequence ID" value="NZ_CP006933.1"/>
</dbReference>
<reference evidence="2" key="2">
    <citation type="submission" date="2020-10" db="EMBL/GenBank/DDBJ databases">
        <title>Dehalococcoides mccartyi of a TCE/Cr reducing biochatode.</title>
        <authorList>
            <person name="Matturro B."/>
        </authorList>
    </citation>
    <scope>NUCLEOTIDE SEQUENCE</scope>
    <source>
        <strain evidence="2">Bin2</strain>
    </source>
</reference>
<dbReference type="KEGG" id="mfc:BRM9_1196"/>
<dbReference type="GeneID" id="26739368"/>
<reference evidence="1 3" key="1">
    <citation type="submission" date="2013-12" db="EMBL/GenBank/DDBJ databases">
        <title>The complete genome sequence of Methanobacterium sp. BRM9.</title>
        <authorList>
            <consortium name="Pastoral Greenhouse Gas Research Consortium"/>
            <person name="Kelly W.J."/>
            <person name="Leahy S.C."/>
            <person name="Perry R."/>
            <person name="Li D."/>
            <person name="Altermann E."/>
            <person name="Lambie S.C."/>
            <person name="Attwood G.T."/>
        </authorList>
    </citation>
    <scope>NUCLEOTIDE SEQUENCE [LARGE SCALE GENOMIC DNA]</scope>
    <source>
        <strain evidence="1 3">BRM9</strain>
    </source>
</reference>
<accession>A0A089ZB40</accession>
<dbReference type="InterPro" id="IPR045397">
    <property type="entry name" value="TumE-like"/>
</dbReference>
<evidence type="ECO:0000313" key="3">
    <source>
        <dbReference type="Proteomes" id="UP000029661"/>
    </source>
</evidence>
<sequence length="80" mass="9485">METFLDIWHTEDGDYSYHWEQRAQRGLINRWDNAPDHQHISTFPDHFHSGSDAHVVESKLDPNPEKAIRTVLTFIRENLD</sequence>
<name>A0A089ZB40_METFO</name>
<evidence type="ECO:0000313" key="1">
    <source>
        <dbReference type="EMBL" id="AIS32011.1"/>
    </source>
</evidence>
<dbReference type="OrthoDB" id="371673at2157"/>